<dbReference type="InterPro" id="IPR005119">
    <property type="entry name" value="LysR_subst-bd"/>
</dbReference>
<dbReference type="PANTHER" id="PTHR30427">
    <property type="entry name" value="TRANSCRIPTIONAL ACTIVATOR PROTEIN LYSR"/>
    <property type="match status" value="1"/>
</dbReference>
<dbReference type="GO" id="GO:0043565">
    <property type="term" value="F:sequence-specific DNA binding"/>
    <property type="evidence" value="ECO:0007669"/>
    <property type="project" value="TreeGrafter"/>
</dbReference>
<dbReference type="SUPFAM" id="SSF53850">
    <property type="entry name" value="Periplasmic binding protein-like II"/>
    <property type="match status" value="1"/>
</dbReference>
<evidence type="ECO:0000256" key="4">
    <source>
        <dbReference type="ARBA" id="ARBA00023163"/>
    </source>
</evidence>
<dbReference type="Pfam" id="PF03466">
    <property type="entry name" value="LysR_substrate"/>
    <property type="match status" value="1"/>
</dbReference>
<sequence>MNLRQLEIFGAVMSTGTTVGAANMLNVSQPAVSQMILHMEDQLKFKLFHRHRGRLVPTQEAQILYEKAQRVFEAFESTNFVVDQIKGNLIGELRVVSTPALGNAVLPVAIARFREARPEVKVSLELGSLDYVQNSVETGRADIGVHYYPDEHPLFQRVKLGDVSMVCVMPKDHALADKAIIEPQDLRDSPFISVSSNDPIGAVIRNAFKQSNIDLELAIEVRYHYTARDLVSLNQGLALVESYLLLSAHRYPELAFRAFHPQIVTSTEAIHLKSRPLSAVAQLFLEDLHDTCSSILDHEEARVILPSGSG</sequence>
<evidence type="ECO:0000313" key="6">
    <source>
        <dbReference type="EMBL" id="SPJ29218.1"/>
    </source>
</evidence>
<feature type="domain" description="HTH lysR-type" evidence="5">
    <location>
        <begin position="1"/>
        <end position="58"/>
    </location>
</feature>
<dbReference type="PRINTS" id="PR00039">
    <property type="entry name" value="HTHLYSR"/>
</dbReference>
<dbReference type="RefSeq" id="WP_125133688.1">
    <property type="nucleotide sequence ID" value="NZ_ONZG01000006.1"/>
</dbReference>
<evidence type="ECO:0000256" key="1">
    <source>
        <dbReference type="ARBA" id="ARBA00009437"/>
    </source>
</evidence>
<evidence type="ECO:0000256" key="2">
    <source>
        <dbReference type="ARBA" id="ARBA00023015"/>
    </source>
</evidence>
<dbReference type="Gene3D" id="3.40.190.290">
    <property type="match status" value="1"/>
</dbReference>
<keyword evidence="2" id="KW-0805">Transcription regulation</keyword>
<organism evidence="6 7">
    <name type="scientific">Falsiruegeria mediterranea M17</name>
    <dbReference type="NCBI Taxonomy" id="1200281"/>
    <lineage>
        <taxon>Bacteria</taxon>
        <taxon>Pseudomonadati</taxon>
        <taxon>Pseudomonadota</taxon>
        <taxon>Alphaproteobacteria</taxon>
        <taxon>Rhodobacterales</taxon>
        <taxon>Roseobacteraceae</taxon>
        <taxon>Falsiruegeria</taxon>
    </lineage>
</organism>
<keyword evidence="7" id="KW-1185">Reference proteome</keyword>
<proteinExistence type="inferred from homology"/>
<dbReference type="PROSITE" id="PS50931">
    <property type="entry name" value="HTH_LYSR"/>
    <property type="match status" value="1"/>
</dbReference>
<dbReference type="GO" id="GO:0003700">
    <property type="term" value="F:DNA-binding transcription factor activity"/>
    <property type="evidence" value="ECO:0007669"/>
    <property type="project" value="InterPro"/>
</dbReference>
<dbReference type="AlphaFoldDB" id="A0A2R8CA10"/>
<comment type="similarity">
    <text evidence="1">Belongs to the LysR transcriptional regulatory family.</text>
</comment>
<name>A0A2R8CA10_9RHOB</name>
<dbReference type="EMBL" id="ONZG01000006">
    <property type="protein sequence ID" value="SPJ29218.1"/>
    <property type="molecule type" value="Genomic_DNA"/>
</dbReference>
<gene>
    <name evidence="6" type="primary">cmpR_3</name>
    <name evidence="6" type="ORF">TRM7615_02731</name>
</gene>
<dbReference type="Gene3D" id="1.10.10.10">
    <property type="entry name" value="Winged helix-like DNA-binding domain superfamily/Winged helix DNA-binding domain"/>
    <property type="match status" value="1"/>
</dbReference>
<dbReference type="GO" id="GO:0010628">
    <property type="term" value="P:positive regulation of gene expression"/>
    <property type="evidence" value="ECO:0007669"/>
    <property type="project" value="TreeGrafter"/>
</dbReference>
<evidence type="ECO:0000256" key="3">
    <source>
        <dbReference type="ARBA" id="ARBA00023125"/>
    </source>
</evidence>
<dbReference type="Pfam" id="PF00126">
    <property type="entry name" value="HTH_1"/>
    <property type="match status" value="1"/>
</dbReference>
<evidence type="ECO:0000259" key="5">
    <source>
        <dbReference type="PROSITE" id="PS50931"/>
    </source>
</evidence>
<reference evidence="7" key="1">
    <citation type="submission" date="2018-03" db="EMBL/GenBank/DDBJ databases">
        <authorList>
            <person name="Rodrigo-Torres L."/>
            <person name="Arahal R. D."/>
            <person name="Lucena T."/>
        </authorList>
    </citation>
    <scope>NUCLEOTIDE SEQUENCE [LARGE SCALE GENOMIC DNA]</scope>
    <source>
        <strain evidence="7">CECT 7615</strain>
    </source>
</reference>
<dbReference type="InterPro" id="IPR000847">
    <property type="entry name" value="LysR_HTH_N"/>
</dbReference>
<keyword evidence="3" id="KW-0238">DNA-binding</keyword>
<dbReference type="OrthoDB" id="9815174at2"/>
<protein>
    <submittedName>
        <fullName evidence="6">HTH-type transcriptional activator CmpR</fullName>
    </submittedName>
</protein>
<evidence type="ECO:0000313" key="7">
    <source>
        <dbReference type="Proteomes" id="UP000244898"/>
    </source>
</evidence>
<accession>A0A2R8CA10</accession>
<dbReference type="PANTHER" id="PTHR30427:SF1">
    <property type="entry name" value="TRANSCRIPTIONAL ACTIVATOR PROTEIN LYSR"/>
    <property type="match status" value="1"/>
</dbReference>
<dbReference type="InterPro" id="IPR036388">
    <property type="entry name" value="WH-like_DNA-bd_sf"/>
</dbReference>
<dbReference type="InterPro" id="IPR036390">
    <property type="entry name" value="WH_DNA-bd_sf"/>
</dbReference>
<keyword evidence="4" id="KW-0804">Transcription</keyword>
<dbReference type="Proteomes" id="UP000244898">
    <property type="component" value="Unassembled WGS sequence"/>
</dbReference>
<dbReference type="SUPFAM" id="SSF46785">
    <property type="entry name" value="Winged helix' DNA-binding domain"/>
    <property type="match status" value="1"/>
</dbReference>